<dbReference type="SUPFAM" id="SSF64167">
    <property type="entry name" value="SurE-like"/>
    <property type="match status" value="1"/>
</dbReference>
<protein>
    <recommendedName>
        <fullName evidence="9">5'-nucleotidase SurE</fullName>
        <ecNumber evidence="9">3.1.3.5</ecNumber>
    </recommendedName>
    <alternativeName>
        <fullName evidence="9">Nucleoside 5'-monophosphate phosphohydrolase</fullName>
    </alternativeName>
</protein>
<dbReference type="PANTHER" id="PTHR30457:SF12">
    <property type="entry name" value="5'_3'-NUCLEOTIDASE SURE"/>
    <property type="match status" value="1"/>
</dbReference>
<comment type="cofactor">
    <cofactor evidence="9">
        <name>a divalent metal cation</name>
        <dbReference type="ChEBI" id="CHEBI:60240"/>
    </cofactor>
    <text evidence="9">Binds 1 divalent metal cation per subunit.</text>
</comment>
<feature type="binding site" evidence="9">
    <location>
        <position position="8"/>
    </location>
    <ligand>
        <name>a divalent metal cation</name>
        <dbReference type="ChEBI" id="CHEBI:60240"/>
    </ligand>
</feature>
<dbReference type="EMBL" id="FRAB01000001">
    <property type="protein sequence ID" value="SHJ37512.1"/>
    <property type="molecule type" value="Genomic_DNA"/>
</dbReference>
<dbReference type="GO" id="GO:0008253">
    <property type="term" value="F:5'-nucleotidase activity"/>
    <property type="evidence" value="ECO:0007669"/>
    <property type="project" value="UniProtKB-UniRule"/>
</dbReference>
<dbReference type="PANTHER" id="PTHR30457">
    <property type="entry name" value="5'-NUCLEOTIDASE SURE"/>
    <property type="match status" value="1"/>
</dbReference>
<dbReference type="RefSeq" id="WP_073426782.1">
    <property type="nucleotide sequence ID" value="NZ_CADFGY010000003.1"/>
</dbReference>
<evidence type="ECO:0000259" key="10">
    <source>
        <dbReference type="Pfam" id="PF01975"/>
    </source>
</evidence>
<proteinExistence type="inferred from homology"/>
<feature type="binding site" evidence="9">
    <location>
        <position position="91"/>
    </location>
    <ligand>
        <name>a divalent metal cation</name>
        <dbReference type="ChEBI" id="CHEBI:60240"/>
    </ligand>
</feature>
<comment type="function">
    <text evidence="9">Nucleotidase that shows phosphatase activity on nucleoside 5'-monophosphates.</text>
</comment>
<reference evidence="11 14" key="2">
    <citation type="submission" date="2023-07" db="EMBL/GenBank/DDBJ databases">
        <title>Sorghum-associated microbial communities from plants grown in Nebraska, USA.</title>
        <authorList>
            <person name="Schachtman D."/>
        </authorList>
    </citation>
    <scope>NUCLEOTIDE SEQUENCE [LARGE SCALE GENOMIC DNA]</scope>
    <source>
        <strain evidence="11 14">DS1316</strain>
    </source>
</reference>
<dbReference type="NCBIfam" id="TIGR00087">
    <property type="entry name" value="surE"/>
    <property type="match status" value="1"/>
</dbReference>
<evidence type="ECO:0000256" key="8">
    <source>
        <dbReference type="ARBA" id="ARBA00022801"/>
    </source>
</evidence>
<accession>A0A1M6ISS9</accession>
<evidence type="ECO:0000256" key="6">
    <source>
        <dbReference type="ARBA" id="ARBA00022723"/>
    </source>
</evidence>
<evidence type="ECO:0000256" key="5">
    <source>
        <dbReference type="ARBA" id="ARBA00022490"/>
    </source>
</evidence>
<feature type="domain" description="Survival protein SurE-like phosphatase/nucleotidase" evidence="10">
    <location>
        <begin position="3"/>
        <end position="182"/>
    </location>
</feature>
<dbReference type="GO" id="GO:0000166">
    <property type="term" value="F:nucleotide binding"/>
    <property type="evidence" value="ECO:0007669"/>
    <property type="project" value="UniProtKB-KW"/>
</dbReference>
<dbReference type="GO" id="GO:0005737">
    <property type="term" value="C:cytoplasm"/>
    <property type="evidence" value="ECO:0007669"/>
    <property type="project" value="UniProtKB-SubCell"/>
</dbReference>
<keyword evidence="6 9" id="KW-0479">Metal-binding</keyword>
<evidence type="ECO:0000256" key="1">
    <source>
        <dbReference type="ARBA" id="ARBA00000815"/>
    </source>
</evidence>
<gene>
    <name evidence="9" type="primary">surE</name>
    <name evidence="11" type="ORF">J2804_001660</name>
    <name evidence="12" type="ORF">SAMN05192548_1001188</name>
</gene>
<keyword evidence="5 9" id="KW-0963">Cytoplasm</keyword>
<dbReference type="InterPro" id="IPR002828">
    <property type="entry name" value="SurE-like_Pase/nucleotidase"/>
</dbReference>
<feature type="binding site" evidence="9">
    <location>
        <position position="9"/>
    </location>
    <ligand>
        <name>a divalent metal cation</name>
        <dbReference type="ChEBI" id="CHEBI:60240"/>
    </ligand>
</feature>
<keyword evidence="7 9" id="KW-0547">Nucleotide-binding</keyword>
<dbReference type="EC" id="3.1.3.5" evidence="9"/>
<dbReference type="Gene3D" id="3.40.1210.10">
    <property type="entry name" value="Survival protein SurE-like phosphatase/nucleotidase"/>
    <property type="match status" value="1"/>
</dbReference>
<sequence length="252" mass="26997">MRILLSNDDGYLAPGLAALHEALKPIADVTVMAPEQNCSGASNSLTLSRPLSVLRSANGFYYVNGTPTDSVHIALTGMLDHTPDLVVSGINNGQNMGEDTLYSGTVAAATEGIMFGVPAIAFSLVDKDWVHLEDAVRVAAEIVAHYLAQPLPGHPLLNVNIPNLPYEQLRDWQITRLGKRHPSQPVIRQTNPRGEPIYWIGPSGSARDASEGTDFHAVANGHVSITPLQLDLTHTQMLPAARDWARAGSSAS</sequence>
<comment type="similarity">
    <text evidence="4 9">Belongs to the SurE nucleotidase family.</text>
</comment>
<evidence type="ECO:0000313" key="13">
    <source>
        <dbReference type="Proteomes" id="UP000184395"/>
    </source>
</evidence>
<feature type="binding site" evidence="9">
    <location>
        <position position="39"/>
    </location>
    <ligand>
        <name>a divalent metal cation</name>
        <dbReference type="ChEBI" id="CHEBI:60240"/>
    </ligand>
</feature>
<dbReference type="FunFam" id="3.40.1210.10:FF:000001">
    <property type="entry name" value="5'/3'-nucleotidase SurE"/>
    <property type="match status" value="1"/>
</dbReference>
<dbReference type="GO" id="GO:0004309">
    <property type="term" value="F:exopolyphosphatase activity"/>
    <property type="evidence" value="ECO:0007669"/>
    <property type="project" value="TreeGrafter"/>
</dbReference>
<evidence type="ECO:0000256" key="9">
    <source>
        <dbReference type="HAMAP-Rule" id="MF_00060"/>
    </source>
</evidence>
<dbReference type="AlphaFoldDB" id="A0A1M6ISS9"/>
<dbReference type="GO" id="GO:0008254">
    <property type="term" value="F:3'-nucleotidase activity"/>
    <property type="evidence" value="ECO:0007669"/>
    <property type="project" value="TreeGrafter"/>
</dbReference>
<dbReference type="EMBL" id="JAVDRP010000003">
    <property type="protein sequence ID" value="MDR6408267.1"/>
    <property type="molecule type" value="Genomic_DNA"/>
</dbReference>
<comment type="catalytic activity">
    <reaction evidence="1 9">
        <text>a ribonucleoside 5'-phosphate + H2O = a ribonucleoside + phosphate</text>
        <dbReference type="Rhea" id="RHEA:12484"/>
        <dbReference type="ChEBI" id="CHEBI:15377"/>
        <dbReference type="ChEBI" id="CHEBI:18254"/>
        <dbReference type="ChEBI" id="CHEBI:43474"/>
        <dbReference type="ChEBI" id="CHEBI:58043"/>
        <dbReference type="EC" id="3.1.3.5"/>
    </reaction>
</comment>
<evidence type="ECO:0000313" key="14">
    <source>
        <dbReference type="Proteomes" id="UP001264340"/>
    </source>
</evidence>
<dbReference type="InterPro" id="IPR036523">
    <property type="entry name" value="SurE-like_sf"/>
</dbReference>
<evidence type="ECO:0000256" key="7">
    <source>
        <dbReference type="ARBA" id="ARBA00022741"/>
    </source>
</evidence>
<evidence type="ECO:0000313" key="11">
    <source>
        <dbReference type="EMBL" id="MDR6408267.1"/>
    </source>
</evidence>
<evidence type="ECO:0000256" key="4">
    <source>
        <dbReference type="ARBA" id="ARBA00011062"/>
    </source>
</evidence>
<name>A0A1M6ISS9_9BURK</name>
<dbReference type="GO" id="GO:0046872">
    <property type="term" value="F:metal ion binding"/>
    <property type="evidence" value="ECO:0007669"/>
    <property type="project" value="UniProtKB-UniRule"/>
</dbReference>
<dbReference type="OrthoDB" id="9780815at2"/>
<dbReference type="STRING" id="169427.SAMN05192548_1001188"/>
<evidence type="ECO:0000256" key="3">
    <source>
        <dbReference type="ARBA" id="ARBA00004496"/>
    </source>
</evidence>
<dbReference type="NCBIfam" id="NF001490">
    <property type="entry name" value="PRK00346.1-4"/>
    <property type="match status" value="1"/>
</dbReference>
<dbReference type="Proteomes" id="UP000184395">
    <property type="component" value="Unassembled WGS sequence"/>
</dbReference>
<comment type="cofactor">
    <cofactor evidence="2">
        <name>Mg(2+)</name>
        <dbReference type="ChEBI" id="CHEBI:18420"/>
    </cofactor>
</comment>
<evidence type="ECO:0000256" key="2">
    <source>
        <dbReference type="ARBA" id="ARBA00001946"/>
    </source>
</evidence>
<dbReference type="HAMAP" id="MF_00060">
    <property type="entry name" value="SurE"/>
    <property type="match status" value="1"/>
</dbReference>
<keyword evidence="14" id="KW-1185">Reference proteome</keyword>
<evidence type="ECO:0000313" key="12">
    <source>
        <dbReference type="EMBL" id="SHJ37512.1"/>
    </source>
</evidence>
<dbReference type="Proteomes" id="UP001264340">
    <property type="component" value="Unassembled WGS sequence"/>
</dbReference>
<dbReference type="Pfam" id="PF01975">
    <property type="entry name" value="SurE"/>
    <property type="match status" value="1"/>
</dbReference>
<comment type="subcellular location">
    <subcellularLocation>
        <location evidence="3 9">Cytoplasm</location>
    </subcellularLocation>
</comment>
<dbReference type="NCBIfam" id="NF001489">
    <property type="entry name" value="PRK00346.1-3"/>
    <property type="match status" value="1"/>
</dbReference>
<reference evidence="12 13" key="1">
    <citation type="submission" date="2016-11" db="EMBL/GenBank/DDBJ databases">
        <authorList>
            <person name="Jaros S."/>
            <person name="Januszkiewicz K."/>
            <person name="Wedrychowicz H."/>
        </authorList>
    </citation>
    <scope>NUCLEOTIDE SEQUENCE [LARGE SCALE GENOMIC DNA]</scope>
    <source>
        <strain evidence="12 13">LMG 20594</strain>
    </source>
</reference>
<keyword evidence="8 9" id="KW-0378">Hydrolase</keyword>
<organism evidence="12 13">
    <name type="scientific">Paraburkholderia terricola</name>
    <dbReference type="NCBI Taxonomy" id="169427"/>
    <lineage>
        <taxon>Bacteria</taxon>
        <taxon>Pseudomonadati</taxon>
        <taxon>Pseudomonadota</taxon>
        <taxon>Betaproteobacteria</taxon>
        <taxon>Burkholderiales</taxon>
        <taxon>Burkholderiaceae</taxon>
        <taxon>Paraburkholderia</taxon>
    </lineage>
</organism>
<dbReference type="InterPro" id="IPR030048">
    <property type="entry name" value="SurE"/>
</dbReference>